<protein>
    <submittedName>
        <fullName evidence="1">Uncharacterized protein</fullName>
    </submittedName>
</protein>
<proteinExistence type="predicted"/>
<evidence type="ECO:0000313" key="1">
    <source>
        <dbReference type="EMBL" id="SVD60403.1"/>
    </source>
</evidence>
<dbReference type="AlphaFoldDB" id="A0A382WNS5"/>
<gene>
    <name evidence="1" type="ORF">METZ01_LOCUS413257</name>
</gene>
<dbReference type="EMBL" id="UINC01161297">
    <property type="protein sequence ID" value="SVD60403.1"/>
    <property type="molecule type" value="Genomic_DNA"/>
</dbReference>
<reference evidence="1" key="1">
    <citation type="submission" date="2018-05" db="EMBL/GenBank/DDBJ databases">
        <authorList>
            <person name="Lanie J.A."/>
            <person name="Ng W.-L."/>
            <person name="Kazmierczak K.M."/>
            <person name="Andrzejewski T.M."/>
            <person name="Davidsen T.M."/>
            <person name="Wayne K.J."/>
            <person name="Tettelin H."/>
            <person name="Glass J.I."/>
            <person name="Rusch D."/>
            <person name="Podicherti R."/>
            <person name="Tsui H.-C.T."/>
            <person name="Winkler M.E."/>
        </authorList>
    </citation>
    <scope>NUCLEOTIDE SEQUENCE</scope>
</reference>
<accession>A0A382WNS5</accession>
<name>A0A382WNS5_9ZZZZ</name>
<organism evidence="1">
    <name type="scientific">marine metagenome</name>
    <dbReference type="NCBI Taxonomy" id="408172"/>
    <lineage>
        <taxon>unclassified sequences</taxon>
        <taxon>metagenomes</taxon>
        <taxon>ecological metagenomes</taxon>
    </lineage>
</organism>
<sequence length="41" mass="4631">MGRPVNSRHFGEGNGKLQVTRHFFTDKGSEASNKAWIVSQR</sequence>
<feature type="non-terminal residue" evidence="1">
    <location>
        <position position="41"/>
    </location>
</feature>